<gene>
    <name evidence="4" type="ORF">CDL12_00003</name>
</gene>
<keyword evidence="5" id="KW-1185">Reference proteome</keyword>
<comment type="caution">
    <text evidence="4">The sequence shown here is derived from an EMBL/GenBank/DDBJ whole genome shotgun (WGS) entry which is preliminary data.</text>
</comment>
<name>A0A2G9IC59_9LAMI</name>
<evidence type="ECO:0000256" key="2">
    <source>
        <dbReference type="SAM" id="MobiDB-lite"/>
    </source>
</evidence>
<feature type="compositionally biased region" description="Basic and acidic residues" evidence="2">
    <location>
        <begin position="812"/>
        <end position="829"/>
    </location>
</feature>
<dbReference type="Pfam" id="PF10358">
    <property type="entry name" value="NT-C2"/>
    <property type="match status" value="1"/>
</dbReference>
<feature type="compositionally biased region" description="Polar residues" evidence="2">
    <location>
        <begin position="176"/>
        <end position="188"/>
    </location>
</feature>
<dbReference type="STRING" id="429701.A0A2G9IC59"/>
<sequence length="898" mass="102260">MFKPARWWSEKNKVKVVFKLQFHASQVTVAGGDALVVSVIPADTGKPTLKSDKAAVRDGSCLWESPLYETVKFSRDPKSDKLHERIYNFVVGMGSSKAGVFGEASIDLSNYAEATKFSSVSLPLKNSKTEALLHVTIQRIQESVDQRELGDNENVKLYSEDMDGAIRGNSIEDTPFNKTVSNTPNRQASSGSDVTMSSSESSSGVVAPWELPMKNDDVGPKSDEENQKSWEWLGNSAITCTHDSLSTPTEIFVGHGSEKLKSDITALSRQVDMSELELQTLRKQIVKESKRGQDLAKELVCLKEERDALKEECEQLKSVRGRTNLLFDGVDSRAIVEELRQELNHANELNANLRIQLQKTQEANAELLLAVRDLDEMLEQKNLEITNPMKNVDEKSREAGPISQPDDDDDDEEQKALEELVREHSDAKEAYLLEQQIMDLHSEIEIYRRDRDELEIQMEQLALDYEILKQENHEMSCKLEQSQIKEELKMQFECSSSDAATNELESQVENLENELNKRSKEYADSLVTISELEARSKSLEEELEKQARGFEADLEALMCSKVEQEQRAIRAEEMLKKMRWKNANTAERLQEEFRRLSMQMASTFEANEKVVSKALAEVNELLLEKCHLEEMLRKTSEEHQSVEGHYETRLGELNSQVMSMTNEMEQQKKHAEETQKALSDKILILRDELETHIAKNKILSEEMASKETLKHELKQMRLSIKEMELLVEQGNDERVELESRLVMVENEAEGTHEELRKMSCLVKAKESEVANLQSELDVLRAQCMELKHSMLEDEQEKDKLRKQVVQLRSNVKKSEDASNSMEKKMKDGGGRGTLEVVKANTKSNKLPSRGSKEVVNLKEKIKLLEGQIKLKETALETSTNTFIQKEKDLLNKIDELEG</sequence>
<feature type="region of interest" description="Disordered" evidence="2">
    <location>
        <begin position="385"/>
        <end position="414"/>
    </location>
</feature>
<dbReference type="EMBL" id="NKXS01000001">
    <property type="protein sequence ID" value="PIN27210.1"/>
    <property type="molecule type" value="Genomic_DNA"/>
</dbReference>
<evidence type="ECO:0000313" key="5">
    <source>
        <dbReference type="Proteomes" id="UP000231279"/>
    </source>
</evidence>
<feature type="coiled-coil region" evidence="1">
    <location>
        <begin position="650"/>
        <end position="681"/>
    </location>
</feature>
<dbReference type="PANTHER" id="PTHR34452">
    <property type="entry name" value="MYOSIN HEAVY CHAIN-RELATED PROTEIN"/>
    <property type="match status" value="1"/>
</dbReference>
<organism evidence="4 5">
    <name type="scientific">Handroanthus impetiginosus</name>
    <dbReference type="NCBI Taxonomy" id="429701"/>
    <lineage>
        <taxon>Eukaryota</taxon>
        <taxon>Viridiplantae</taxon>
        <taxon>Streptophyta</taxon>
        <taxon>Embryophyta</taxon>
        <taxon>Tracheophyta</taxon>
        <taxon>Spermatophyta</taxon>
        <taxon>Magnoliopsida</taxon>
        <taxon>eudicotyledons</taxon>
        <taxon>Gunneridae</taxon>
        <taxon>Pentapetalae</taxon>
        <taxon>asterids</taxon>
        <taxon>lamiids</taxon>
        <taxon>Lamiales</taxon>
        <taxon>Bignoniaceae</taxon>
        <taxon>Crescentiina</taxon>
        <taxon>Tabebuia alliance</taxon>
        <taxon>Handroanthus</taxon>
    </lineage>
</organism>
<keyword evidence="1" id="KW-0175">Coiled coil</keyword>
<feature type="region of interest" description="Disordered" evidence="2">
    <location>
        <begin position="809"/>
        <end position="832"/>
    </location>
</feature>
<evidence type="ECO:0000259" key="3">
    <source>
        <dbReference type="PROSITE" id="PS51840"/>
    </source>
</evidence>
<dbReference type="InterPro" id="IPR019448">
    <property type="entry name" value="NT-C2"/>
</dbReference>
<dbReference type="OrthoDB" id="765176at2759"/>
<accession>A0A2G9IC59</accession>
<feature type="coiled-coil region" evidence="1">
    <location>
        <begin position="264"/>
        <end position="384"/>
    </location>
</feature>
<dbReference type="Proteomes" id="UP000231279">
    <property type="component" value="Unassembled WGS sequence"/>
</dbReference>
<protein>
    <recommendedName>
        <fullName evidence="3">C2 NT-type domain-containing protein</fullName>
    </recommendedName>
</protein>
<reference evidence="5" key="1">
    <citation type="journal article" date="2018" name="Gigascience">
        <title>Genome assembly of the Pink Ipe (Handroanthus impetiginosus, Bignoniaceae), a highly valued, ecologically keystone Neotropical timber forest tree.</title>
        <authorList>
            <person name="Silva-Junior O.B."/>
            <person name="Grattapaglia D."/>
            <person name="Novaes E."/>
            <person name="Collevatti R.G."/>
        </authorList>
    </citation>
    <scope>NUCLEOTIDE SEQUENCE [LARGE SCALE GENOMIC DNA]</scope>
    <source>
        <strain evidence="5">cv. UFG-1</strain>
    </source>
</reference>
<dbReference type="PANTHER" id="PTHR34452:SF7">
    <property type="entry name" value="MYOSIN HEAVY CHAIN-RELATED PROTEIN"/>
    <property type="match status" value="1"/>
</dbReference>
<evidence type="ECO:0000313" key="4">
    <source>
        <dbReference type="EMBL" id="PIN27210.1"/>
    </source>
</evidence>
<evidence type="ECO:0000256" key="1">
    <source>
        <dbReference type="SAM" id="Coils"/>
    </source>
</evidence>
<feature type="domain" description="C2 NT-type" evidence="3">
    <location>
        <begin position="6"/>
        <end position="141"/>
    </location>
</feature>
<dbReference type="AlphaFoldDB" id="A0A2G9IC59"/>
<feature type="region of interest" description="Disordered" evidence="2">
    <location>
        <begin position="166"/>
        <end position="205"/>
    </location>
</feature>
<dbReference type="PROSITE" id="PS51840">
    <property type="entry name" value="C2_NT"/>
    <property type="match status" value="1"/>
</dbReference>
<feature type="compositionally biased region" description="Low complexity" evidence="2">
    <location>
        <begin position="189"/>
        <end position="203"/>
    </location>
</feature>
<proteinExistence type="predicted"/>